<dbReference type="Pfam" id="PF23400">
    <property type="entry name" value="CARF_Card1"/>
    <property type="match status" value="1"/>
</dbReference>
<dbReference type="GO" id="GO:0003676">
    <property type="term" value="F:nucleic acid binding"/>
    <property type="evidence" value="ECO:0007669"/>
    <property type="project" value="InterPro"/>
</dbReference>
<feature type="coiled-coil region" evidence="1">
    <location>
        <begin position="68"/>
        <end position="102"/>
    </location>
</feature>
<sequence>MTSTNPLDWEYHQVDHLFLLIGENPLPNYVAAKTLLREHGKPYLVYTTHTQKAVERLQEVLEVPEKQRQKLTVALENYESNAHEIRQRIHEKIAEIREEESKQKYPKLRFGLNYTGGTKAMAVHSYQAFLELKGLEAVVFSYLDSRTMQMMFDNPIAPISVKDKASISLVELFQLHGLSLSKDPKTEVVYPELVSVLIKTENLKAWKYWCRKVLQVHGKDKTEIATINDGTDKEVKIVHLSNWKKKNELKSMLSDIQELPEEIKNILINYGITEDINKLSINKLIDQQTIPKPSDNAKYPEEICKWLDGIWLEDFVLQTIEKIKQEDENIIDEFGMSFNFPPKANVAEFEFDVAFLRGYQLFAVSCTTDDTPGLCKLKLFEAYRRAKQMGGDEARVALVCCSNNPSKIRNDFLAQIKDEKVQVFGSQDLPELGQKLQSWIKEVEK</sequence>
<dbReference type="InterPro" id="IPR011335">
    <property type="entry name" value="Restrct_endonuc-II-like"/>
</dbReference>
<dbReference type="InterPro" id="IPR056339">
    <property type="entry name" value="CARF_Card1"/>
</dbReference>
<feature type="domain" description="Card1 CARF" evidence="2">
    <location>
        <begin position="19"/>
        <end position="146"/>
    </location>
</feature>
<evidence type="ECO:0000313" key="3">
    <source>
        <dbReference type="EMBL" id="KKD34772.1"/>
    </source>
</evidence>
<dbReference type="AlphaFoldDB" id="A0A0F5Y816"/>
<dbReference type="PATRIC" id="fig|1637645.4.peg.2131"/>
<organism evidence="3 4">
    <name type="scientific">Limnoraphis robusta CS-951</name>
    <dbReference type="NCBI Taxonomy" id="1637645"/>
    <lineage>
        <taxon>Bacteria</taxon>
        <taxon>Bacillati</taxon>
        <taxon>Cyanobacteriota</taxon>
        <taxon>Cyanophyceae</taxon>
        <taxon>Oscillatoriophycideae</taxon>
        <taxon>Oscillatoriales</taxon>
        <taxon>Sirenicapillariaceae</taxon>
        <taxon>Limnoraphis</taxon>
    </lineage>
</organism>
<dbReference type="Proteomes" id="UP000033607">
    <property type="component" value="Unassembled WGS sequence"/>
</dbReference>
<accession>A0A0F5Y816</accession>
<dbReference type="Gene3D" id="3.40.50.10770">
    <property type="entry name" value="Hypothetical protein VC1899 like domain (Restriction endonuclease-like)"/>
    <property type="match status" value="1"/>
</dbReference>
<evidence type="ECO:0000313" key="4">
    <source>
        <dbReference type="Proteomes" id="UP000033607"/>
    </source>
</evidence>
<proteinExistence type="predicted"/>
<keyword evidence="1" id="KW-0175">Coiled coil</keyword>
<evidence type="ECO:0000259" key="2">
    <source>
        <dbReference type="Pfam" id="PF23400"/>
    </source>
</evidence>
<dbReference type="EMBL" id="LATL02000101">
    <property type="protein sequence ID" value="KKD34772.1"/>
    <property type="molecule type" value="Genomic_DNA"/>
</dbReference>
<name>A0A0F5Y816_9CYAN</name>
<protein>
    <recommendedName>
        <fullName evidence="2">Card1 CARF domain-containing protein</fullName>
    </recommendedName>
</protein>
<dbReference type="RefSeq" id="WP_046282092.1">
    <property type="nucleotide sequence ID" value="NZ_LATL02000101.1"/>
</dbReference>
<dbReference type="InterPro" id="IPR011856">
    <property type="entry name" value="tRNA_endonuc-like_dom_sf"/>
</dbReference>
<comment type="caution">
    <text evidence="3">The sequence shown here is derived from an EMBL/GenBank/DDBJ whole genome shotgun (WGS) entry which is preliminary data.</text>
</comment>
<gene>
    <name evidence="3" type="ORF">WN50_28985</name>
</gene>
<dbReference type="OrthoDB" id="9797116at2"/>
<dbReference type="SUPFAM" id="SSF52980">
    <property type="entry name" value="Restriction endonuclease-like"/>
    <property type="match status" value="1"/>
</dbReference>
<evidence type="ECO:0000256" key="1">
    <source>
        <dbReference type="SAM" id="Coils"/>
    </source>
</evidence>
<reference evidence="3" key="1">
    <citation type="submission" date="2015-06" db="EMBL/GenBank/DDBJ databases">
        <title>Draft genome assembly of filamentous brackish cyanobacterium Limnoraphis robusta strain CS-951.</title>
        <authorList>
            <person name="Willis A."/>
            <person name="Parks M."/>
            <person name="Burford M.A."/>
        </authorList>
    </citation>
    <scope>NUCLEOTIDE SEQUENCE [LARGE SCALE GENOMIC DNA]</scope>
    <source>
        <strain evidence="3">CS-951</strain>
    </source>
</reference>
<dbReference type="Gene3D" id="3.40.1350.10">
    <property type="match status" value="1"/>
</dbReference>